<gene>
    <name evidence="1" type="ORF">DRV85_01845</name>
</gene>
<protein>
    <submittedName>
        <fullName evidence="1">DUF3168 domain-containing protein</fullName>
    </submittedName>
</protein>
<comment type="caution">
    <text evidence="1">The sequence shown here is derived from an EMBL/GenBank/DDBJ whole genome shotgun (WGS) entry which is preliminary data.</text>
</comment>
<reference evidence="1 2" key="1">
    <citation type="submission" date="2018-07" db="EMBL/GenBank/DDBJ databases">
        <title>Rhodosalinus sp. strain E84T genomic sequence and assembly.</title>
        <authorList>
            <person name="Liu Z.-W."/>
            <person name="Lu D.-C."/>
        </authorList>
    </citation>
    <scope>NUCLEOTIDE SEQUENCE [LARGE SCALE GENOMIC DNA]</scope>
    <source>
        <strain evidence="1 2">E84</strain>
    </source>
</reference>
<dbReference type="Pfam" id="PF11367">
    <property type="entry name" value="Tail_completion_gp17"/>
    <property type="match status" value="1"/>
</dbReference>
<accession>A0A365UFQ3</accession>
<dbReference type="Gene3D" id="3.30.2000.30">
    <property type="match status" value="1"/>
</dbReference>
<dbReference type="InterPro" id="IPR053745">
    <property type="entry name" value="Viral_Tail_Comp_sf"/>
</dbReference>
<evidence type="ECO:0000313" key="1">
    <source>
        <dbReference type="EMBL" id="RBI87683.1"/>
    </source>
</evidence>
<dbReference type="AlphaFoldDB" id="A0A365UFQ3"/>
<dbReference type="EMBL" id="QNTQ01000001">
    <property type="protein sequence ID" value="RBI87683.1"/>
    <property type="molecule type" value="Genomic_DNA"/>
</dbReference>
<sequence>MSYALAAALQEAVYQRLSTDPALAALVGDNIHDDLPAGRLPPVYVALGPETVRDRSDASGAGALHDLQITVAGARDSFHAVKAAAAAVSDALLAAPLALAHGRVVNLHFRRATARRGGRGRGRRIDLTFRARLAAD</sequence>
<evidence type="ECO:0000313" key="2">
    <source>
        <dbReference type="Proteomes" id="UP000253370"/>
    </source>
</evidence>
<keyword evidence="2" id="KW-1185">Reference proteome</keyword>
<organism evidence="1 2">
    <name type="scientific">Rhodosalinus halophilus</name>
    <dbReference type="NCBI Taxonomy" id="2259333"/>
    <lineage>
        <taxon>Bacteria</taxon>
        <taxon>Pseudomonadati</taxon>
        <taxon>Pseudomonadota</taxon>
        <taxon>Alphaproteobacteria</taxon>
        <taxon>Rhodobacterales</taxon>
        <taxon>Paracoccaceae</taxon>
        <taxon>Rhodosalinus</taxon>
    </lineage>
</organism>
<dbReference type="OrthoDB" id="7644395at2"/>
<proteinExistence type="predicted"/>
<dbReference type="InterPro" id="IPR021508">
    <property type="entry name" value="Gp17-like"/>
</dbReference>
<dbReference type="Proteomes" id="UP000253370">
    <property type="component" value="Unassembled WGS sequence"/>
</dbReference>
<name>A0A365UFQ3_9RHOB</name>
<dbReference type="RefSeq" id="WP_113287706.1">
    <property type="nucleotide sequence ID" value="NZ_QNTQ01000001.1"/>
</dbReference>